<dbReference type="RefSeq" id="WP_271635617.1">
    <property type="nucleotide sequence ID" value="NZ_CP094970.1"/>
</dbReference>
<evidence type="ECO:0000256" key="1">
    <source>
        <dbReference type="SAM" id="MobiDB-lite"/>
    </source>
</evidence>
<dbReference type="AlphaFoldDB" id="A0AA46TJW2"/>
<evidence type="ECO:0000256" key="3">
    <source>
        <dbReference type="SAM" id="SignalP"/>
    </source>
</evidence>
<keyword evidence="2" id="KW-0472">Membrane</keyword>
<dbReference type="Gene3D" id="2.130.10.10">
    <property type="entry name" value="YVTN repeat-like/Quinoprotein amine dehydrogenase"/>
    <property type="match status" value="1"/>
</dbReference>
<evidence type="ECO:0000256" key="2">
    <source>
        <dbReference type="SAM" id="Phobius"/>
    </source>
</evidence>
<proteinExistence type="predicted"/>
<evidence type="ECO:0000313" key="4">
    <source>
        <dbReference type="EMBL" id="UYM06699.1"/>
    </source>
</evidence>
<sequence length="327" mass="34584">MSRRAAGVVAGVVAAAIALPASAQANRDGEHVTTITDERIAESSGLAVSPTDPSLLYTINDSDNAASVYAIDRASGDVVGVTTLSGYSLADTEALGLGSDGTMWVADIGDNAAARTDIALYAFPEPGRGDSTVTPRRYPLRYRNGPQDAETLLVGPESQQILVVSKGLVSGTAYRAPAHLRADRPNVLRPVRKAQVPGIVTDGSFTPDGDRIVLRTYGNAVAYDSKTWKETWSTELPAQRQGESLAVEPDGRSFLVGTEGLPSQILRIDLPEPTDATPKSERHNASDDQSDEQSQLDLGVRILVGLGVVLVLLVGCLVIAARRSRAR</sequence>
<keyword evidence="5" id="KW-1185">Reference proteome</keyword>
<name>A0AA46TJW2_9ACTN</name>
<dbReference type="InterPro" id="IPR015943">
    <property type="entry name" value="WD40/YVTN_repeat-like_dom_sf"/>
</dbReference>
<dbReference type="SUPFAM" id="SSF50969">
    <property type="entry name" value="YVTN repeat-like/Quinoprotein amine dehydrogenase"/>
    <property type="match status" value="1"/>
</dbReference>
<protein>
    <submittedName>
        <fullName evidence="4">Esterase-like activity of phytase family protein</fullName>
    </submittedName>
</protein>
<feature type="chain" id="PRO_5041313957" evidence="3">
    <location>
        <begin position="26"/>
        <end position="327"/>
    </location>
</feature>
<dbReference type="KEGG" id="sgrg:L0C25_06410"/>
<accession>A0AA46TJW2</accession>
<feature type="region of interest" description="Disordered" evidence="1">
    <location>
        <begin position="268"/>
        <end position="292"/>
    </location>
</feature>
<keyword evidence="2" id="KW-0812">Transmembrane</keyword>
<keyword evidence="2" id="KW-1133">Transmembrane helix</keyword>
<feature type="signal peptide" evidence="3">
    <location>
        <begin position="1"/>
        <end position="25"/>
    </location>
</feature>
<dbReference type="InterPro" id="IPR011044">
    <property type="entry name" value="Quino_amine_DH_bsu"/>
</dbReference>
<gene>
    <name evidence="4" type="ORF">L0C25_06410</name>
</gene>
<dbReference type="Proteomes" id="UP001164390">
    <property type="component" value="Chromosome"/>
</dbReference>
<organism evidence="4 5">
    <name type="scientific">Solicola gregarius</name>
    <dbReference type="NCBI Taxonomy" id="2908642"/>
    <lineage>
        <taxon>Bacteria</taxon>
        <taxon>Bacillati</taxon>
        <taxon>Actinomycetota</taxon>
        <taxon>Actinomycetes</taxon>
        <taxon>Propionibacteriales</taxon>
        <taxon>Nocardioidaceae</taxon>
        <taxon>Solicola</taxon>
    </lineage>
</organism>
<keyword evidence="3" id="KW-0732">Signal</keyword>
<feature type="transmembrane region" description="Helical" evidence="2">
    <location>
        <begin position="298"/>
        <end position="321"/>
    </location>
</feature>
<dbReference type="EMBL" id="CP094970">
    <property type="protein sequence ID" value="UYM06699.1"/>
    <property type="molecule type" value="Genomic_DNA"/>
</dbReference>
<reference evidence="4" key="1">
    <citation type="submission" date="2022-01" db="EMBL/GenBank/DDBJ databases">
        <title>Nocardioidaceae gen. sp. A5X3R13.</title>
        <authorList>
            <person name="Lopez Marin M.A."/>
            <person name="Uhlik O."/>
        </authorList>
    </citation>
    <scope>NUCLEOTIDE SEQUENCE</scope>
    <source>
        <strain evidence="4">A5X3R13</strain>
    </source>
</reference>
<evidence type="ECO:0000313" key="5">
    <source>
        <dbReference type="Proteomes" id="UP001164390"/>
    </source>
</evidence>